<keyword evidence="4" id="KW-1185">Reference proteome</keyword>
<proteinExistence type="predicted"/>
<accession>V5G2C8</accession>
<feature type="compositionally biased region" description="Polar residues" evidence="1">
    <location>
        <begin position="18"/>
        <end position="31"/>
    </location>
</feature>
<organism evidence="3 4">
    <name type="scientific">Byssochlamys spectabilis (strain No. 5 / NBRC 109023)</name>
    <name type="common">Paecilomyces variotii</name>
    <dbReference type="NCBI Taxonomy" id="1356009"/>
    <lineage>
        <taxon>Eukaryota</taxon>
        <taxon>Fungi</taxon>
        <taxon>Dikarya</taxon>
        <taxon>Ascomycota</taxon>
        <taxon>Pezizomycotina</taxon>
        <taxon>Eurotiomycetes</taxon>
        <taxon>Eurotiomycetidae</taxon>
        <taxon>Eurotiales</taxon>
        <taxon>Thermoascaceae</taxon>
        <taxon>Paecilomyces</taxon>
    </lineage>
</organism>
<dbReference type="GO" id="GO:0008157">
    <property type="term" value="F:protein phosphatase 1 binding"/>
    <property type="evidence" value="ECO:0007669"/>
    <property type="project" value="TreeGrafter"/>
</dbReference>
<dbReference type="PANTHER" id="PTHR12307:SF36">
    <property type="entry name" value="GLYCOGEN-BINDING SUBUNIT 76A"/>
    <property type="match status" value="1"/>
</dbReference>
<feature type="compositionally biased region" description="Low complexity" evidence="1">
    <location>
        <begin position="652"/>
        <end position="689"/>
    </location>
</feature>
<gene>
    <name evidence="3" type="ORF">PVAR5_4810</name>
</gene>
<protein>
    <submittedName>
        <fullName evidence="3">Protein phosphatase regulatory subunit Gac1, putative</fullName>
    </submittedName>
</protein>
<feature type="domain" description="CBM21" evidence="2">
    <location>
        <begin position="322"/>
        <end position="434"/>
    </location>
</feature>
<evidence type="ECO:0000259" key="2">
    <source>
        <dbReference type="PROSITE" id="PS51159"/>
    </source>
</evidence>
<dbReference type="HOGENOM" id="CLU_012287_1_0_1"/>
<dbReference type="InterPro" id="IPR038175">
    <property type="entry name" value="CBM21_dom_sf"/>
</dbReference>
<dbReference type="PROSITE" id="PS51159">
    <property type="entry name" value="CBM21"/>
    <property type="match status" value="1"/>
</dbReference>
<feature type="compositionally biased region" description="Low complexity" evidence="1">
    <location>
        <begin position="1"/>
        <end position="13"/>
    </location>
</feature>
<dbReference type="GO" id="GO:0000164">
    <property type="term" value="C:protein phosphatase type 1 complex"/>
    <property type="evidence" value="ECO:0007669"/>
    <property type="project" value="TreeGrafter"/>
</dbReference>
<dbReference type="EMBL" id="BAUL01000155">
    <property type="protein sequence ID" value="GAD96161.1"/>
    <property type="molecule type" value="Genomic_DNA"/>
</dbReference>
<evidence type="ECO:0000313" key="4">
    <source>
        <dbReference type="Proteomes" id="UP000018001"/>
    </source>
</evidence>
<feature type="compositionally biased region" description="Basic and acidic residues" evidence="1">
    <location>
        <begin position="562"/>
        <end position="578"/>
    </location>
</feature>
<feature type="region of interest" description="Disordered" evidence="1">
    <location>
        <begin position="645"/>
        <end position="700"/>
    </location>
</feature>
<feature type="compositionally biased region" description="Polar residues" evidence="1">
    <location>
        <begin position="584"/>
        <end position="597"/>
    </location>
</feature>
<feature type="region of interest" description="Disordered" evidence="1">
    <location>
        <begin position="562"/>
        <end position="613"/>
    </location>
</feature>
<feature type="region of interest" description="Disordered" evidence="1">
    <location>
        <begin position="443"/>
        <end position="531"/>
    </location>
</feature>
<sequence>MPYAAPSQSSPAADGLPNSPTDLQPVTQLSEPVNGFPGRPHLPHSYSSTTYVRRHRRSPSVSKAIILPAVEASSAEASQAPDVESRTSVRQSPPPLSDATIPPGAVISPPESVANSSDDEEVEERKKTKPTLAGLEEAIKSIQKQREISPVDSTGADENGGSSGDVSPSTPTPPKIPLQAPLSMEARKISHSRSSTETSIVVPGVSLSSPEDSDQENGMQAAPPMVRKKSGELVRPALRPASAKRRPSSMPGTPTFAKAVHFDAQLEHIRHFLQLDKPLAVSTETSPIDDYDDSTEYPFGIGPRGPEFEWELRLPNFPKDPSARLQPVRLERLFMSSDNKNLVGVVAVANLAFHKLVVARFTLDYWRTISEVTAEYNHDVRRKQAHDGYDRFNFSIKLADQANLESKTMFICIRYNVDGQEFWDNNSNLNYQVDFIKKPKARAEKHSVPGVGPRHALPRSRNPSAPSVPRPRSMPPYFGDLVSAMDSYDPFGQSGNATKRTDSPLRLSSSPPRDLIADPPPPRKNSSSRQVFGNRYDFGASLSAAMQKKNTAQDRTVLSARARLDSASRQNEPAREESGPLTGKATSPTGLGSNSAHSEYLKPSSIVSSKPHHESTTYKELVDKYCFYGSPKSPFSTSTSNWGLTTDGASGGSTSSSSSSSPRPSGYGEKSDSAVASSSTPRSQSPSAARLASHTSSPLKLGYPYQSLQNNFFSESSAPTAIHG</sequence>
<dbReference type="Proteomes" id="UP000018001">
    <property type="component" value="Unassembled WGS sequence"/>
</dbReference>
<dbReference type="Pfam" id="PF03370">
    <property type="entry name" value="CBM_21"/>
    <property type="match status" value="1"/>
</dbReference>
<feature type="compositionally biased region" description="Low complexity" evidence="1">
    <location>
        <begin position="504"/>
        <end position="514"/>
    </location>
</feature>
<dbReference type="eggNOG" id="KOG3986">
    <property type="taxonomic scope" value="Eukaryota"/>
</dbReference>
<dbReference type="GO" id="GO:2001069">
    <property type="term" value="F:glycogen binding"/>
    <property type="evidence" value="ECO:0007669"/>
    <property type="project" value="TreeGrafter"/>
</dbReference>
<evidence type="ECO:0000256" key="1">
    <source>
        <dbReference type="SAM" id="MobiDB-lite"/>
    </source>
</evidence>
<dbReference type="InParanoid" id="V5G2C8"/>
<dbReference type="PANTHER" id="PTHR12307">
    <property type="entry name" value="PROTEIN PHOSPHATASE 1 REGULATORY SUBUNIT"/>
    <property type="match status" value="1"/>
</dbReference>
<dbReference type="AlphaFoldDB" id="V5G2C8"/>
<feature type="region of interest" description="Disordered" evidence="1">
    <location>
        <begin position="206"/>
        <end position="226"/>
    </location>
</feature>
<dbReference type="OrthoDB" id="1881at2759"/>
<dbReference type="InterPro" id="IPR050782">
    <property type="entry name" value="PP1_regulatory_subunit_3"/>
</dbReference>
<dbReference type="GO" id="GO:0005979">
    <property type="term" value="P:regulation of glycogen biosynthetic process"/>
    <property type="evidence" value="ECO:0007669"/>
    <property type="project" value="TreeGrafter"/>
</dbReference>
<feature type="region of interest" description="Disordered" evidence="1">
    <location>
        <begin position="70"/>
        <end position="178"/>
    </location>
</feature>
<evidence type="ECO:0000313" key="3">
    <source>
        <dbReference type="EMBL" id="GAD96161.1"/>
    </source>
</evidence>
<dbReference type="Gene3D" id="2.60.40.2440">
    <property type="entry name" value="Carbohydrate binding type-21 domain"/>
    <property type="match status" value="1"/>
</dbReference>
<feature type="region of interest" description="Disordered" evidence="1">
    <location>
        <begin position="1"/>
        <end position="58"/>
    </location>
</feature>
<name>V5G2C8_BYSSN</name>
<dbReference type="InterPro" id="IPR005036">
    <property type="entry name" value="CBM21_dom"/>
</dbReference>
<comment type="caution">
    <text evidence="3">The sequence shown here is derived from an EMBL/GenBank/DDBJ whole genome shotgun (WGS) entry which is preliminary data.</text>
</comment>
<reference evidence="4" key="1">
    <citation type="journal article" date="2014" name="Genome Announc.">
        <title>Draft genome sequence of the formaldehyde-resistant fungus Byssochlamys spectabilis No. 5 (anamorph Paecilomyces variotii No. 5) (NBRC109023).</title>
        <authorList>
            <person name="Oka T."/>
            <person name="Ekino K."/>
            <person name="Fukuda K."/>
            <person name="Nomura Y."/>
        </authorList>
    </citation>
    <scope>NUCLEOTIDE SEQUENCE [LARGE SCALE GENOMIC DNA]</scope>
    <source>
        <strain evidence="4">No. 5 / NBRC 109023</strain>
    </source>
</reference>